<dbReference type="AlphaFoldDB" id="A0A9D0Z7H2"/>
<dbReference type="Proteomes" id="UP000886874">
    <property type="component" value="Unassembled WGS sequence"/>
</dbReference>
<protein>
    <submittedName>
        <fullName evidence="4">Cadherin-like domain-containing protein</fullName>
    </submittedName>
</protein>
<name>A0A9D0Z7H2_9FIRM</name>
<dbReference type="Gene3D" id="2.60.40.2810">
    <property type="match status" value="1"/>
</dbReference>
<feature type="chain" id="PRO_5038563979" evidence="2">
    <location>
        <begin position="28"/>
        <end position="413"/>
    </location>
</feature>
<evidence type="ECO:0000256" key="1">
    <source>
        <dbReference type="ARBA" id="ARBA00022737"/>
    </source>
</evidence>
<sequence>MKRTTHTALLLAAALTLGGALSFSASAQEITVDGSQIFPFSRSDFTAAEADDGIFLTSLPSRALATVYYGDRALCPGDALPAAALDQLTLEASCVTEQDVTIGYCTVSGGTISGARELTLSILPKKDQPPTAEDGSLETYKNIANTGTLQASDPEGKTLTYQIVQQPKRGTVELQADGTFTYTPNQNKVGKDSFTYTVTDPGGNTSEPAKISIEILKPTEAMAYTDMAGDGDAFEAMWLQEAGLFTGATVGGNLCFCPDEPVSRGEFLVMVMQLVDAEADTTGLTSGFSDEAATPVWMQPYIVSALGSGMISGVSSESGVVFRPEAEMTRAEAAVLLQNVLSLPAPTTETVWAEDEALPVWAADAAAAVSAAGLPLDLSAQAEVITRRDAAKLLYAVSQLLEGETLETFYWVQ</sequence>
<reference evidence="4" key="2">
    <citation type="journal article" date="2021" name="PeerJ">
        <title>Extensive microbial diversity within the chicken gut microbiome revealed by metagenomics and culture.</title>
        <authorList>
            <person name="Gilroy R."/>
            <person name="Ravi A."/>
            <person name="Getino M."/>
            <person name="Pursley I."/>
            <person name="Horton D.L."/>
            <person name="Alikhan N.F."/>
            <person name="Baker D."/>
            <person name="Gharbi K."/>
            <person name="Hall N."/>
            <person name="Watson M."/>
            <person name="Adriaenssens E.M."/>
            <person name="Foster-Nyarko E."/>
            <person name="Jarju S."/>
            <person name="Secka A."/>
            <person name="Antonio M."/>
            <person name="Oren A."/>
            <person name="Chaudhuri R.R."/>
            <person name="La Ragione R."/>
            <person name="Hildebrand F."/>
            <person name="Pallen M.J."/>
        </authorList>
    </citation>
    <scope>NUCLEOTIDE SEQUENCE</scope>
    <source>
        <strain evidence="4">ChiSjej2B20-13462</strain>
    </source>
</reference>
<evidence type="ECO:0000313" key="5">
    <source>
        <dbReference type="Proteomes" id="UP000886874"/>
    </source>
</evidence>
<dbReference type="Pfam" id="PF17963">
    <property type="entry name" value="Big_9"/>
    <property type="match status" value="1"/>
</dbReference>
<keyword evidence="1" id="KW-0677">Repeat</keyword>
<evidence type="ECO:0000313" key="4">
    <source>
        <dbReference type="EMBL" id="HIQ70006.1"/>
    </source>
</evidence>
<evidence type="ECO:0000256" key="2">
    <source>
        <dbReference type="SAM" id="SignalP"/>
    </source>
</evidence>
<reference evidence="4" key="1">
    <citation type="submission" date="2020-10" db="EMBL/GenBank/DDBJ databases">
        <authorList>
            <person name="Gilroy R."/>
        </authorList>
    </citation>
    <scope>NUCLEOTIDE SEQUENCE</scope>
    <source>
        <strain evidence="4">ChiSjej2B20-13462</strain>
    </source>
</reference>
<proteinExistence type="predicted"/>
<feature type="signal peptide" evidence="2">
    <location>
        <begin position="1"/>
        <end position="27"/>
    </location>
</feature>
<keyword evidence="2" id="KW-0732">Signal</keyword>
<evidence type="ECO:0000259" key="3">
    <source>
        <dbReference type="PROSITE" id="PS51272"/>
    </source>
</evidence>
<gene>
    <name evidence="4" type="ORF">IAA67_06730</name>
</gene>
<comment type="caution">
    <text evidence="4">The sequence shown here is derived from an EMBL/GenBank/DDBJ whole genome shotgun (WGS) entry which is preliminary data.</text>
</comment>
<dbReference type="PROSITE" id="PS51272">
    <property type="entry name" value="SLH"/>
    <property type="match status" value="2"/>
</dbReference>
<feature type="domain" description="SLH" evidence="3">
    <location>
        <begin position="285"/>
        <end position="351"/>
    </location>
</feature>
<dbReference type="EMBL" id="DVFN01000095">
    <property type="protein sequence ID" value="HIQ70006.1"/>
    <property type="molecule type" value="Genomic_DNA"/>
</dbReference>
<accession>A0A9D0Z7H2</accession>
<dbReference type="InterPro" id="IPR001119">
    <property type="entry name" value="SLH_dom"/>
</dbReference>
<organism evidence="4 5">
    <name type="scientific">Candidatus Avoscillospira stercorigallinarum</name>
    <dbReference type="NCBI Taxonomy" id="2840708"/>
    <lineage>
        <taxon>Bacteria</taxon>
        <taxon>Bacillati</taxon>
        <taxon>Bacillota</taxon>
        <taxon>Clostridia</taxon>
        <taxon>Eubacteriales</taxon>
        <taxon>Oscillospiraceae</taxon>
        <taxon>Oscillospiraceae incertae sedis</taxon>
        <taxon>Candidatus Avoscillospira</taxon>
    </lineage>
</organism>
<feature type="domain" description="SLH" evidence="3">
    <location>
        <begin position="219"/>
        <end position="283"/>
    </location>
</feature>
<dbReference type="Pfam" id="PF00395">
    <property type="entry name" value="SLH"/>
    <property type="match status" value="1"/>
</dbReference>